<dbReference type="STRING" id="1193682.BJP25_00320"/>
<comment type="caution">
    <text evidence="1">The sequence shown here is derived from an EMBL/GenBank/DDBJ whole genome shotgun (WGS) entry which is preliminary data.</text>
</comment>
<reference evidence="1 2" key="1">
    <citation type="submission" date="2016-10" db="EMBL/GenBank/DDBJ databases">
        <title>The Draft Genome Sequence of Actinokineospora bangkokensis 44EHWT reveals the biosynthetic pathway of antifungal compounds Thailandins with unusual extender unit butylmalonyl-CoA.</title>
        <authorList>
            <person name="Greule A."/>
            <person name="Intra B."/>
            <person name="Flemming S."/>
            <person name="Rommel M.G."/>
            <person name="Panbangred W."/>
            <person name="Bechthold A."/>
        </authorList>
    </citation>
    <scope>NUCLEOTIDE SEQUENCE [LARGE SCALE GENOMIC DNA]</scope>
    <source>
        <strain evidence="1 2">44EHW</strain>
    </source>
</reference>
<dbReference type="InterPro" id="IPR046214">
    <property type="entry name" value="DUF6247"/>
</dbReference>
<sequence length="152" mass="16702">MTTEVQWSELQRDPKSVAALADQGEVLVRRRDGAPLLLAREDRVRAAAAGSVAAARGLRTVLEHLPAEVLAEVLAEEFAWVRFLPPDDRADFAKDYATMFRACAEVGLWSPLNQVLLEWRDTAAIHADPELRAQLSRPVDDDFGAVPDPSGT</sequence>
<accession>A0A1Q9LU87</accession>
<dbReference type="OrthoDB" id="3378334at2"/>
<dbReference type="Proteomes" id="UP000186040">
    <property type="component" value="Unassembled WGS sequence"/>
</dbReference>
<protein>
    <recommendedName>
        <fullName evidence="3">Prevent-host-death family protein</fullName>
    </recommendedName>
</protein>
<gene>
    <name evidence="1" type="ORF">BJP25_00320</name>
</gene>
<organism evidence="1 2">
    <name type="scientific">Actinokineospora bangkokensis</name>
    <dbReference type="NCBI Taxonomy" id="1193682"/>
    <lineage>
        <taxon>Bacteria</taxon>
        <taxon>Bacillati</taxon>
        <taxon>Actinomycetota</taxon>
        <taxon>Actinomycetes</taxon>
        <taxon>Pseudonocardiales</taxon>
        <taxon>Pseudonocardiaceae</taxon>
        <taxon>Actinokineospora</taxon>
    </lineage>
</organism>
<evidence type="ECO:0000313" key="1">
    <source>
        <dbReference type="EMBL" id="OLR95573.1"/>
    </source>
</evidence>
<evidence type="ECO:0008006" key="3">
    <source>
        <dbReference type="Google" id="ProtNLM"/>
    </source>
</evidence>
<dbReference type="AlphaFoldDB" id="A0A1Q9LU87"/>
<dbReference type="EMBL" id="MKQR01000001">
    <property type="protein sequence ID" value="OLR95573.1"/>
    <property type="molecule type" value="Genomic_DNA"/>
</dbReference>
<keyword evidence="2" id="KW-1185">Reference proteome</keyword>
<dbReference type="RefSeq" id="WP_075972703.1">
    <property type="nucleotide sequence ID" value="NZ_MKQR01000001.1"/>
</dbReference>
<evidence type="ECO:0000313" key="2">
    <source>
        <dbReference type="Proteomes" id="UP000186040"/>
    </source>
</evidence>
<proteinExistence type="predicted"/>
<name>A0A1Q9LU87_9PSEU</name>
<dbReference type="Pfam" id="PF19760">
    <property type="entry name" value="DUF6247"/>
    <property type="match status" value="1"/>
</dbReference>